<feature type="region of interest" description="Disordered" evidence="1">
    <location>
        <begin position="1"/>
        <end position="32"/>
    </location>
</feature>
<dbReference type="AlphaFoldDB" id="A0AAV2IGI7"/>
<feature type="compositionally biased region" description="Acidic residues" evidence="1">
    <location>
        <begin position="233"/>
        <end position="243"/>
    </location>
</feature>
<proteinExistence type="predicted"/>
<accession>A0AAV2IGI7</accession>
<evidence type="ECO:0000313" key="2">
    <source>
        <dbReference type="EMBL" id="CAL1545334.1"/>
    </source>
</evidence>
<feature type="region of interest" description="Disordered" evidence="1">
    <location>
        <begin position="212"/>
        <end position="250"/>
    </location>
</feature>
<dbReference type="EMBL" id="CAXITT010000699">
    <property type="protein sequence ID" value="CAL1545334.1"/>
    <property type="molecule type" value="Genomic_DNA"/>
</dbReference>
<comment type="caution">
    <text evidence="2">The sequence shown here is derived from an EMBL/GenBank/DDBJ whole genome shotgun (WGS) entry which is preliminary data.</text>
</comment>
<evidence type="ECO:0000313" key="3">
    <source>
        <dbReference type="Proteomes" id="UP001497497"/>
    </source>
</evidence>
<sequence length="368" mass="41685">MFEVTDDLLDGSREGQQKRQMLHPGSKTGRRRRDVSIIPLSQPRARVTSRRRRFIDSLAGEIIYKRRGGSDAAQEQLDRLINAESGSHAPRPTSNRITAVQHAPLHNKAQLPPFYFSPYSGGGGDDLDRTGDGGRILRNPSRFKFMSQLPEEVDLEALPKSALPGTFWTFNRVDPIFKAPLPHHLLMDVAKPLSYGQIVYPFKPAQLRAAFHQSGLSDPHHRDDGERDAREDGGEDDDDDDDNEGRRYADNPYVDEVAAGLFNDRRVFKKRYLDDIASSLLHKRYLDSLASSIITRSEHKDLDANFGREPFIKPFSKAPLRRLRLTDSKGNPVSKRFIDSLASELLYKRVPDGGRAQEEDTNTDTYYL</sequence>
<organism evidence="2 3">
    <name type="scientific">Lymnaea stagnalis</name>
    <name type="common">Great pond snail</name>
    <name type="synonym">Helix stagnalis</name>
    <dbReference type="NCBI Taxonomy" id="6523"/>
    <lineage>
        <taxon>Eukaryota</taxon>
        <taxon>Metazoa</taxon>
        <taxon>Spiralia</taxon>
        <taxon>Lophotrochozoa</taxon>
        <taxon>Mollusca</taxon>
        <taxon>Gastropoda</taxon>
        <taxon>Heterobranchia</taxon>
        <taxon>Euthyneura</taxon>
        <taxon>Panpulmonata</taxon>
        <taxon>Hygrophila</taxon>
        <taxon>Lymnaeoidea</taxon>
        <taxon>Lymnaeidae</taxon>
        <taxon>Lymnaea</taxon>
    </lineage>
</organism>
<dbReference type="Proteomes" id="UP001497497">
    <property type="component" value="Unassembled WGS sequence"/>
</dbReference>
<name>A0AAV2IGI7_LYMST</name>
<evidence type="ECO:0000256" key="1">
    <source>
        <dbReference type="SAM" id="MobiDB-lite"/>
    </source>
</evidence>
<protein>
    <submittedName>
        <fullName evidence="2">Uncharacterized protein</fullName>
    </submittedName>
</protein>
<gene>
    <name evidence="2" type="ORF">GSLYS_00018817001</name>
</gene>
<reference evidence="2 3" key="1">
    <citation type="submission" date="2024-04" db="EMBL/GenBank/DDBJ databases">
        <authorList>
            <consortium name="Genoscope - CEA"/>
            <person name="William W."/>
        </authorList>
    </citation>
    <scope>NUCLEOTIDE SEQUENCE [LARGE SCALE GENOMIC DNA]</scope>
</reference>
<keyword evidence="3" id="KW-1185">Reference proteome</keyword>
<feature type="compositionally biased region" description="Basic and acidic residues" evidence="1">
    <location>
        <begin position="218"/>
        <end position="232"/>
    </location>
</feature>